<dbReference type="GO" id="GO:0005615">
    <property type="term" value="C:extracellular space"/>
    <property type="evidence" value="ECO:0007669"/>
    <property type="project" value="InterPro"/>
</dbReference>
<feature type="chain" id="PRO_5040227910" description="Serpin domain-containing protein" evidence="5">
    <location>
        <begin position="22"/>
        <end position="586"/>
    </location>
</feature>
<feature type="region of interest" description="Disordered" evidence="4">
    <location>
        <begin position="129"/>
        <end position="185"/>
    </location>
</feature>
<dbReference type="InterPro" id="IPR023795">
    <property type="entry name" value="Serpin_CS"/>
</dbReference>
<sequence length="586" mass="66920">MLRTSICVFVLLGVFTLNVNGQHPKGETYRGQQYYSGTQQQTYYPNDPSRQTISQYPQTAYQNQQQTYQKPQQQYYQNPQPNYQQQPQPSYQQQQTTQQNYQKPYSNNQQQSVRPLQSNVNNQAVKPIYSLQNPRPSGSNPSLNTRFGPGDDPNAYNNNQEITSRKPPNKVASRPPKPAAVPPRFDDINNRKLTWDEQLTNNAEKFALLLFAYLAESETGNFMISPQSIHNLLDLIAEGASGKTYDELNTVLGLINRQRTRDFHQYSNLALNRSAADVSVRQFSALIGDVNRPIGREYEDVVEQIYNADYIPVNFKNIEGTLREVNDVVSKNTNGQIREAVTREDLLKAQLILLSGINFQGKWKSVFNTSFTKQEAFKDFEDKNVLGNVNMMFQRGPFPFAAIRDLGSYFIELPYGTDGNLVTSPDQVNDDRISMILALPRKGLPLFEAIENIYKFGFNKVLLELKRAKEEYEDDEVEVHIPRFEVETSINLVPNLQEMGINDLFDQSNANLERINSNYFVSSVLHKTKIRVDEKGTEASGVTTSIFANKATPPKFHANRPFLYFIVDKSTRLILFSGVYQKPALF</sequence>
<keyword evidence="8" id="KW-1185">Reference proteome</keyword>
<organism evidence="7 8">
    <name type="scientific">Chironomus riparius</name>
    <dbReference type="NCBI Taxonomy" id="315576"/>
    <lineage>
        <taxon>Eukaryota</taxon>
        <taxon>Metazoa</taxon>
        <taxon>Ecdysozoa</taxon>
        <taxon>Arthropoda</taxon>
        <taxon>Hexapoda</taxon>
        <taxon>Insecta</taxon>
        <taxon>Pterygota</taxon>
        <taxon>Neoptera</taxon>
        <taxon>Endopterygota</taxon>
        <taxon>Diptera</taxon>
        <taxon>Nematocera</taxon>
        <taxon>Chironomoidea</taxon>
        <taxon>Chironomidae</taxon>
        <taxon>Chironominae</taxon>
        <taxon>Chironomus</taxon>
    </lineage>
</organism>
<dbReference type="InterPro" id="IPR000215">
    <property type="entry name" value="Serpin_fam"/>
</dbReference>
<feature type="region of interest" description="Disordered" evidence="4">
    <location>
        <begin position="59"/>
        <end position="113"/>
    </location>
</feature>
<protein>
    <recommendedName>
        <fullName evidence="6">Serpin domain-containing protein</fullName>
    </recommendedName>
</protein>
<keyword evidence="5" id="KW-0732">Signal</keyword>
<feature type="domain" description="Serpin" evidence="6">
    <location>
        <begin position="208"/>
        <end position="583"/>
    </location>
</feature>
<dbReference type="SMART" id="SM00093">
    <property type="entry name" value="SERPIN"/>
    <property type="match status" value="1"/>
</dbReference>
<proteinExistence type="inferred from homology"/>
<feature type="signal peptide" evidence="5">
    <location>
        <begin position="1"/>
        <end position="21"/>
    </location>
</feature>
<evidence type="ECO:0000256" key="1">
    <source>
        <dbReference type="ARBA" id="ARBA00022690"/>
    </source>
</evidence>
<evidence type="ECO:0000256" key="5">
    <source>
        <dbReference type="SAM" id="SignalP"/>
    </source>
</evidence>
<dbReference type="Gene3D" id="2.30.39.10">
    <property type="entry name" value="Alpha-1-antitrypsin, domain 1"/>
    <property type="match status" value="1"/>
</dbReference>
<dbReference type="Gene3D" id="3.30.497.10">
    <property type="entry name" value="Antithrombin, subunit I, domain 2"/>
    <property type="match status" value="1"/>
</dbReference>
<accession>A0A9N9RVZ8</accession>
<gene>
    <name evidence="7" type="ORF">CHIRRI_LOCUS7303</name>
</gene>
<evidence type="ECO:0000256" key="4">
    <source>
        <dbReference type="SAM" id="MobiDB-lite"/>
    </source>
</evidence>
<dbReference type="OrthoDB" id="9440847at2759"/>
<evidence type="ECO:0000256" key="2">
    <source>
        <dbReference type="ARBA" id="ARBA00022900"/>
    </source>
</evidence>
<dbReference type="PANTHER" id="PTHR11461:SF367">
    <property type="entry name" value="GH21475P-RELATED"/>
    <property type="match status" value="1"/>
</dbReference>
<evidence type="ECO:0000313" key="7">
    <source>
        <dbReference type="EMBL" id="CAG9804414.1"/>
    </source>
</evidence>
<dbReference type="InterPro" id="IPR023796">
    <property type="entry name" value="Serpin_dom"/>
</dbReference>
<dbReference type="AlphaFoldDB" id="A0A9N9RVZ8"/>
<keyword evidence="2" id="KW-0722">Serine protease inhibitor</keyword>
<reference evidence="7" key="2">
    <citation type="submission" date="2022-10" db="EMBL/GenBank/DDBJ databases">
        <authorList>
            <consortium name="ENA_rothamsted_submissions"/>
            <consortium name="culmorum"/>
            <person name="King R."/>
        </authorList>
    </citation>
    <scope>NUCLEOTIDE SEQUENCE</scope>
</reference>
<name>A0A9N9RVZ8_9DIPT</name>
<evidence type="ECO:0000259" key="6">
    <source>
        <dbReference type="SMART" id="SM00093"/>
    </source>
</evidence>
<dbReference type="GO" id="GO:0004867">
    <property type="term" value="F:serine-type endopeptidase inhibitor activity"/>
    <property type="evidence" value="ECO:0007669"/>
    <property type="project" value="UniProtKB-KW"/>
</dbReference>
<dbReference type="EMBL" id="OU895878">
    <property type="protein sequence ID" value="CAG9804414.1"/>
    <property type="molecule type" value="Genomic_DNA"/>
</dbReference>
<dbReference type="Proteomes" id="UP001153620">
    <property type="component" value="Chromosome 2"/>
</dbReference>
<evidence type="ECO:0000313" key="8">
    <source>
        <dbReference type="Proteomes" id="UP001153620"/>
    </source>
</evidence>
<dbReference type="InterPro" id="IPR036186">
    <property type="entry name" value="Serpin_sf"/>
</dbReference>
<dbReference type="CDD" id="cd19598">
    <property type="entry name" value="serpin77Ba-like_insects"/>
    <property type="match status" value="1"/>
</dbReference>
<feature type="compositionally biased region" description="Polar residues" evidence="4">
    <location>
        <begin position="129"/>
        <end position="145"/>
    </location>
</feature>
<dbReference type="PANTHER" id="PTHR11461">
    <property type="entry name" value="SERINE PROTEASE INHIBITOR, SERPIN"/>
    <property type="match status" value="1"/>
</dbReference>
<dbReference type="InterPro" id="IPR042178">
    <property type="entry name" value="Serpin_sf_1"/>
</dbReference>
<keyword evidence="1" id="KW-0646">Protease inhibitor</keyword>
<evidence type="ECO:0000256" key="3">
    <source>
        <dbReference type="RuleBase" id="RU000411"/>
    </source>
</evidence>
<dbReference type="InterPro" id="IPR042185">
    <property type="entry name" value="Serpin_sf_2"/>
</dbReference>
<dbReference type="SUPFAM" id="SSF56574">
    <property type="entry name" value="Serpins"/>
    <property type="match status" value="1"/>
</dbReference>
<comment type="similarity">
    <text evidence="3">Belongs to the serpin family.</text>
</comment>
<feature type="compositionally biased region" description="Low complexity" evidence="4">
    <location>
        <begin position="59"/>
        <end position="105"/>
    </location>
</feature>
<dbReference type="Pfam" id="PF00079">
    <property type="entry name" value="Serpin"/>
    <property type="match status" value="1"/>
</dbReference>
<dbReference type="PROSITE" id="PS00284">
    <property type="entry name" value="SERPIN"/>
    <property type="match status" value="1"/>
</dbReference>
<reference evidence="7" key="1">
    <citation type="submission" date="2022-01" db="EMBL/GenBank/DDBJ databases">
        <authorList>
            <person name="King R."/>
        </authorList>
    </citation>
    <scope>NUCLEOTIDE SEQUENCE</scope>
</reference>